<dbReference type="Proteomes" id="UP000617555">
    <property type="component" value="Unassembled WGS sequence"/>
</dbReference>
<gene>
    <name evidence="2" type="ORF">GCM10011607_39580</name>
</gene>
<organism evidence="2 3">
    <name type="scientific">Shewanella inventionis</name>
    <dbReference type="NCBI Taxonomy" id="1738770"/>
    <lineage>
        <taxon>Bacteria</taxon>
        <taxon>Pseudomonadati</taxon>
        <taxon>Pseudomonadota</taxon>
        <taxon>Gammaproteobacteria</taxon>
        <taxon>Alteromonadales</taxon>
        <taxon>Shewanellaceae</taxon>
        <taxon>Shewanella</taxon>
    </lineage>
</organism>
<keyword evidence="1" id="KW-0812">Transmembrane</keyword>
<feature type="transmembrane region" description="Helical" evidence="1">
    <location>
        <begin position="121"/>
        <end position="144"/>
    </location>
</feature>
<dbReference type="PANTHER" id="PTHR43471">
    <property type="entry name" value="ABC TRANSPORTER PERMEASE"/>
    <property type="match status" value="1"/>
</dbReference>
<keyword evidence="1" id="KW-1133">Transmembrane helix</keyword>
<reference evidence="3" key="1">
    <citation type="journal article" date="2019" name="Int. J. Syst. Evol. Microbiol.">
        <title>The Global Catalogue of Microorganisms (GCM) 10K type strain sequencing project: providing services to taxonomists for standard genome sequencing and annotation.</title>
        <authorList>
            <consortium name="The Broad Institute Genomics Platform"/>
            <consortium name="The Broad Institute Genome Sequencing Center for Infectious Disease"/>
            <person name="Wu L."/>
            <person name="Ma J."/>
        </authorList>
    </citation>
    <scope>NUCLEOTIDE SEQUENCE [LARGE SCALE GENOMIC DNA]</scope>
    <source>
        <strain evidence="3">CGMCC 1.15339</strain>
    </source>
</reference>
<keyword evidence="1" id="KW-0472">Membrane</keyword>
<evidence type="ECO:0000256" key="1">
    <source>
        <dbReference type="SAM" id="Phobius"/>
    </source>
</evidence>
<sequence>MTFAAIGQRDIYPWKHRIRMLAIEGQIYESDADNPELSFLGKFDFAFVISVLLPLFVILLLHDLRASEREAGRYDLLITTATKRQSLWLSRAIVICSALAIAILTPFIIGALYSAAAWGDILIVMAIVIAHLVFWMLVTLTFIASAKAAKQSSAQIASILLGAWLFISVIIPVSSDIALNEIVHTPKGGDIVLTQREAVNDAWDLPFSATWEPFLSAYPQWKDHTEMDSQFEWKWYYAFQEVGDQKAGAISQAYRHALIEKDTLAGYLALLSPSMLTQRLLSSIAQTDTQASLQYEQQVRDYHAALRLFYYPLLFSKEPFSLEKLNNLPEFSANPEHNKTLKDNQ</sequence>
<dbReference type="Pfam" id="PF12040">
    <property type="entry name" value="DUF3526"/>
    <property type="match status" value="1"/>
</dbReference>
<keyword evidence="3" id="KW-1185">Reference proteome</keyword>
<dbReference type="PANTHER" id="PTHR43471:SF1">
    <property type="entry name" value="ABC TRANSPORTER PERMEASE PROTEIN NOSY-RELATED"/>
    <property type="match status" value="1"/>
</dbReference>
<accession>A0ABQ1JVP1</accession>
<dbReference type="RefSeq" id="WP_229706726.1">
    <property type="nucleotide sequence ID" value="NZ_BMII01000051.1"/>
</dbReference>
<protein>
    <recommendedName>
        <fullName evidence="4">DUF3526 domain-containing protein</fullName>
    </recommendedName>
</protein>
<evidence type="ECO:0000313" key="2">
    <source>
        <dbReference type="EMBL" id="GGB75325.1"/>
    </source>
</evidence>
<dbReference type="EMBL" id="BMII01000051">
    <property type="protein sequence ID" value="GGB75325.1"/>
    <property type="molecule type" value="Genomic_DNA"/>
</dbReference>
<feature type="transmembrane region" description="Helical" evidence="1">
    <location>
        <begin position="156"/>
        <end position="174"/>
    </location>
</feature>
<proteinExistence type="predicted"/>
<feature type="transmembrane region" description="Helical" evidence="1">
    <location>
        <begin position="45"/>
        <end position="64"/>
    </location>
</feature>
<evidence type="ECO:0000313" key="3">
    <source>
        <dbReference type="Proteomes" id="UP000617555"/>
    </source>
</evidence>
<feature type="transmembrane region" description="Helical" evidence="1">
    <location>
        <begin position="92"/>
        <end position="115"/>
    </location>
</feature>
<evidence type="ECO:0008006" key="4">
    <source>
        <dbReference type="Google" id="ProtNLM"/>
    </source>
</evidence>
<name>A0ABQ1JVP1_9GAMM</name>
<dbReference type="InterPro" id="IPR021913">
    <property type="entry name" value="DUF3526"/>
</dbReference>
<comment type="caution">
    <text evidence="2">The sequence shown here is derived from an EMBL/GenBank/DDBJ whole genome shotgun (WGS) entry which is preliminary data.</text>
</comment>